<keyword evidence="6 8" id="KW-0808">Transferase</keyword>
<dbReference type="InterPro" id="IPR003484">
    <property type="entry name" value="NodA"/>
</dbReference>
<dbReference type="Gene3D" id="3.40.630.30">
    <property type="match status" value="1"/>
</dbReference>
<dbReference type="EC" id="2.3.1.-" evidence="8"/>
<accession>I7I458</accession>
<comment type="function">
    <text evidence="8">N-acyltransferase required for nodulation. Acts in the production of a small, heat-stable compound (Nod) that stimulates mitosis in various plant protoplasts.</text>
</comment>
<evidence type="ECO:0000256" key="1">
    <source>
        <dbReference type="ARBA" id="ARBA00004496"/>
    </source>
</evidence>
<dbReference type="GO" id="GO:0016746">
    <property type="term" value="F:acyltransferase activity"/>
    <property type="evidence" value="ECO:0007669"/>
    <property type="project" value="UniProtKB-UniRule"/>
</dbReference>
<proteinExistence type="inferred from homology"/>
<sequence>MNISSVQARQDGGSIRAKVRWRLCWENELQLADHLELSEFFRKTYGPTGEFNAMPFEGGRSWAGARPELRILAYDDHGIAGHIGVLRRFIKVGAVDLLVAEMGLYGVRRDLEGLGVTYHGALQVLHPLLLELGVPFGFGAVRPALRKHVERFGRYGLATVLSGIRVRSALPDVVLELPPTRTEDVLVVVFPIAQSMSDWPSGTLIDRNGPEL</sequence>
<evidence type="ECO:0000256" key="6">
    <source>
        <dbReference type="ARBA" id="ARBA00022679"/>
    </source>
</evidence>
<dbReference type="PROSITE" id="PS01349">
    <property type="entry name" value="NODA"/>
    <property type="match status" value="1"/>
</dbReference>
<comment type="similarity">
    <text evidence="2 8">Belongs to the NodA family.</text>
</comment>
<dbReference type="EMBL" id="HE576520">
    <property type="protein sequence ID" value="CCC58426.1"/>
    <property type="molecule type" value="Genomic_DNA"/>
</dbReference>
<reference evidence="9" key="1">
    <citation type="submission" date="2011-07" db="EMBL/GenBank/DDBJ databases">
        <title>Geographic and climatic barriers shape the composition of Bradyrhizobium communities nodulating Australia native legumes.</title>
        <authorList>
            <person name="Stepkowski T."/>
            <person name="Watkin E."/>
            <person name="McInnes A."/>
            <person name="Gurda D."/>
            <person name="Gracz J."/>
            <person name="Steenkamp E.T."/>
        </authorList>
    </citation>
    <scope>NUCLEOTIDE SEQUENCE</scope>
    <source>
        <strain evidence="9">ARR487</strain>
    </source>
</reference>
<name>I7I458_9BRAD</name>
<dbReference type="InterPro" id="IPR020567">
    <property type="entry name" value="Nodulation_prot_NodA_CS"/>
</dbReference>
<organism evidence="9">
    <name type="scientific">Bradyrhizobium sp. ARR487</name>
    <dbReference type="NCBI Taxonomy" id="1070005"/>
    <lineage>
        <taxon>Bacteria</taxon>
        <taxon>Pseudomonadati</taxon>
        <taxon>Pseudomonadota</taxon>
        <taxon>Alphaproteobacteria</taxon>
        <taxon>Hyphomicrobiales</taxon>
        <taxon>Nitrobacteraceae</taxon>
        <taxon>Bradyrhizobium</taxon>
    </lineage>
</organism>
<dbReference type="AlphaFoldDB" id="I7I458"/>
<evidence type="ECO:0000256" key="3">
    <source>
        <dbReference type="ARBA" id="ARBA00014632"/>
    </source>
</evidence>
<evidence type="ECO:0000256" key="5">
    <source>
        <dbReference type="ARBA" id="ARBA00022490"/>
    </source>
</evidence>
<evidence type="ECO:0000256" key="7">
    <source>
        <dbReference type="ARBA" id="ARBA00023315"/>
    </source>
</evidence>
<evidence type="ECO:0000313" key="9">
    <source>
        <dbReference type="EMBL" id="CCC58426.1"/>
    </source>
</evidence>
<protein>
    <recommendedName>
        <fullName evidence="3 8">Nodulation protein A</fullName>
        <ecNumber evidence="8">2.3.1.-</ecNumber>
    </recommendedName>
</protein>
<dbReference type="NCBIfam" id="NF001974">
    <property type="entry name" value="PRK00756.1"/>
    <property type="match status" value="1"/>
</dbReference>
<gene>
    <name evidence="8 9" type="primary">nodA</name>
</gene>
<dbReference type="NCBIfam" id="TIGR04245">
    <property type="entry name" value="nodulat_NodA"/>
    <property type="match status" value="1"/>
</dbReference>
<evidence type="ECO:0000256" key="4">
    <source>
        <dbReference type="ARBA" id="ARBA00022458"/>
    </source>
</evidence>
<dbReference type="HAMAP" id="MF_00084">
    <property type="entry name" value="NodA"/>
    <property type="match status" value="1"/>
</dbReference>
<keyword evidence="5 8" id="KW-0963">Cytoplasm</keyword>
<evidence type="ECO:0000256" key="8">
    <source>
        <dbReference type="HAMAP-Rule" id="MF_00084"/>
    </source>
</evidence>
<keyword evidence="7 8" id="KW-0012">Acyltransferase</keyword>
<evidence type="ECO:0000256" key="2">
    <source>
        <dbReference type="ARBA" id="ARBA00010227"/>
    </source>
</evidence>
<comment type="subcellular location">
    <subcellularLocation>
        <location evidence="1 8">Cytoplasm</location>
    </subcellularLocation>
</comment>
<dbReference type="GO" id="GO:0005829">
    <property type="term" value="C:cytosol"/>
    <property type="evidence" value="ECO:0007669"/>
    <property type="project" value="InterPro"/>
</dbReference>
<dbReference type="Pfam" id="PF02474">
    <property type="entry name" value="NodA"/>
    <property type="match status" value="1"/>
</dbReference>
<keyword evidence="4 8" id="KW-0536">Nodulation</keyword>